<sequence length="167" mass="18915">MNEQKVMKRENGLRTVVFFVVASALFVAGANMAYAFGGPGGEKSMERRVERMAEKLDLSDSQRNQFKQIHEENRAEGRALHDAMHKNRQALRSLDPSAKDYSKQVARLASEKAELTRQMVIHRSEVRAEVHAMLTPEQQEKARQMKMDRKGKRFADGSGGEGRGHCK</sequence>
<reference evidence="6 7" key="1">
    <citation type="submission" date="2016-12" db="EMBL/GenBank/DDBJ databases">
        <title>Isolation and genomic insights into novel planktonic Zetaproteobacteria from stratified waters of the Chesapeake Bay.</title>
        <authorList>
            <person name="McAllister S.M."/>
            <person name="Kato S."/>
            <person name="Chan C.S."/>
            <person name="Chiu B.K."/>
            <person name="Field E.K."/>
        </authorList>
    </citation>
    <scope>NUCLEOTIDE SEQUENCE [LARGE SCALE GENOMIC DNA]</scope>
    <source>
        <strain evidence="6 7">CP-8</strain>
    </source>
</reference>
<keyword evidence="4" id="KW-0574">Periplasm</keyword>
<dbReference type="AlphaFoldDB" id="A0A2K8LDY0"/>
<dbReference type="InterPro" id="IPR052211">
    <property type="entry name" value="Cpx_auxiliary_protein"/>
</dbReference>
<evidence type="ECO:0000256" key="2">
    <source>
        <dbReference type="ARBA" id="ARBA00008441"/>
    </source>
</evidence>
<dbReference type="PANTHER" id="PTHR38102:SF1">
    <property type="entry name" value="PERIPLASMIC CHAPERONE SPY"/>
    <property type="match status" value="1"/>
</dbReference>
<feature type="compositionally biased region" description="Basic and acidic residues" evidence="5">
    <location>
        <begin position="138"/>
        <end position="148"/>
    </location>
</feature>
<protein>
    <submittedName>
        <fullName evidence="6">Protein refolding chaperone Spy/CpxP family</fullName>
    </submittedName>
</protein>
<accession>A0A2K8LDY0</accession>
<evidence type="ECO:0000313" key="6">
    <source>
        <dbReference type="EMBL" id="ATX82486.1"/>
    </source>
</evidence>
<dbReference type="CDD" id="cd09916">
    <property type="entry name" value="CpxP_like"/>
    <property type="match status" value="1"/>
</dbReference>
<organism evidence="6 7">
    <name type="scientific">Mariprofundus ferrinatatus</name>
    <dbReference type="NCBI Taxonomy" id="1921087"/>
    <lineage>
        <taxon>Bacteria</taxon>
        <taxon>Pseudomonadati</taxon>
        <taxon>Pseudomonadota</taxon>
        <taxon>Candidatius Mariprofundia</taxon>
        <taxon>Mariprofundales</taxon>
        <taxon>Mariprofundaceae</taxon>
        <taxon>Mariprofundus</taxon>
    </lineage>
</organism>
<dbReference type="EMBL" id="CP018800">
    <property type="protein sequence ID" value="ATX82486.1"/>
    <property type="molecule type" value="Genomic_DNA"/>
</dbReference>
<evidence type="ECO:0000256" key="5">
    <source>
        <dbReference type="SAM" id="MobiDB-lite"/>
    </source>
</evidence>
<gene>
    <name evidence="6" type="ORF">Ga0123462_1628</name>
</gene>
<dbReference type="Proteomes" id="UP000231637">
    <property type="component" value="Chromosome"/>
</dbReference>
<keyword evidence="3" id="KW-0732">Signal</keyword>
<feature type="region of interest" description="Disordered" evidence="5">
    <location>
        <begin position="77"/>
        <end position="99"/>
    </location>
</feature>
<proteinExistence type="inferred from homology"/>
<feature type="region of interest" description="Disordered" evidence="5">
    <location>
        <begin position="130"/>
        <end position="167"/>
    </location>
</feature>
<comment type="subcellular location">
    <subcellularLocation>
        <location evidence="1">Periplasm</location>
    </subcellularLocation>
</comment>
<dbReference type="PANTHER" id="PTHR38102">
    <property type="entry name" value="PERIPLASMIC CHAPERONE SPY"/>
    <property type="match status" value="1"/>
</dbReference>
<comment type="similarity">
    <text evidence="2">Belongs to the CpxP/Spy family.</text>
</comment>
<dbReference type="GO" id="GO:0051082">
    <property type="term" value="F:unfolded protein binding"/>
    <property type="evidence" value="ECO:0007669"/>
    <property type="project" value="TreeGrafter"/>
</dbReference>
<dbReference type="InterPro" id="IPR012899">
    <property type="entry name" value="LTXXQ"/>
</dbReference>
<evidence type="ECO:0000256" key="1">
    <source>
        <dbReference type="ARBA" id="ARBA00004418"/>
    </source>
</evidence>
<dbReference type="Pfam" id="PF07813">
    <property type="entry name" value="LTXXQ"/>
    <property type="match status" value="1"/>
</dbReference>
<dbReference type="RefSeq" id="WP_232726410.1">
    <property type="nucleotide sequence ID" value="NZ_CP018800.1"/>
</dbReference>
<dbReference type="KEGG" id="mfn:Ga0123462_1628"/>
<evidence type="ECO:0000256" key="3">
    <source>
        <dbReference type="ARBA" id="ARBA00022729"/>
    </source>
</evidence>
<dbReference type="GO" id="GO:0030288">
    <property type="term" value="C:outer membrane-bounded periplasmic space"/>
    <property type="evidence" value="ECO:0007669"/>
    <property type="project" value="TreeGrafter"/>
</dbReference>
<name>A0A2K8LDY0_9PROT</name>
<dbReference type="Gene3D" id="1.20.120.1490">
    <property type="match status" value="1"/>
</dbReference>
<evidence type="ECO:0000256" key="4">
    <source>
        <dbReference type="ARBA" id="ARBA00022764"/>
    </source>
</evidence>
<keyword evidence="7" id="KW-1185">Reference proteome</keyword>
<evidence type="ECO:0000313" key="7">
    <source>
        <dbReference type="Proteomes" id="UP000231637"/>
    </source>
</evidence>